<gene>
    <name evidence="15" type="primary">POLL</name>
    <name evidence="15" type="ORF">LOC62_05G007131</name>
</gene>
<name>A0AAF0YFG3_9TREE</name>
<dbReference type="GO" id="GO:0003887">
    <property type="term" value="F:DNA-directed DNA polymerase activity"/>
    <property type="evidence" value="ECO:0007669"/>
    <property type="project" value="UniProtKB-KW"/>
</dbReference>
<keyword evidence="11" id="KW-0456">Lyase</keyword>
<accession>A0AAF0YFG3</accession>
<dbReference type="PRINTS" id="PR00870">
    <property type="entry name" value="DNAPOLXBETA"/>
</dbReference>
<dbReference type="Pfam" id="PF14716">
    <property type="entry name" value="HHH_8"/>
    <property type="match status" value="1"/>
</dbReference>
<dbReference type="Pfam" id="PF10391">
    <property type="entry name" value="DNA_pol_lambd_f"/>
    <property type="match status" value="1"/>
</dbReference>
<dbReference type="SUPFAM" id="SSF52113">
    <property type="entry name" value="BRCT domain"/>
    <property type="match status" value="1"/>
</dbReference>
<comment type="catalytic activity">
    <reaction evidence="12">
        <text>DNA(n) + a 2'-deoxyribonucleoside 5'-triphosphate = DNA(n+1) + diphosphate</text>
        <dbReference type="Rhea" id="RHEA:22508"/>
        <dbReference type="Rhea" id="RHEA-COMP:17339"/>
        <dbReference type="Rhea" id="RHEA-COMP:17340"/>
        <dbReference type="ChEBI" id="CHEBI:33019"/>
        <dbReference type="ChEBI" id="CHEBI:61560"/>
        <dbReference type="ChEBI" id="CHEBI:173112"/>
        <dbReference type="EC" id="2.7.7.7"/>
    </reaction>
</comment>
<dbReference type="CDD" id="cd00141">
    <property type="entry name" value="NT_POLXc"/>
    <property type="match status" value="1"/>
</dbReference>
<dbReference type="Pfam" id="PF14791">
    <property type="entry name" value="DNA_pol_B_thumb"/>
    <property type="match status" value="1"/>
</dbReference>
<dbReference type="Gene3D" id="1.10.150.20">
    <property type="entry name" value="5' to 3' exonuclease, C-terminal subdomain"/>
    <property type="match status" value="1"/>
</dbReference>
<comment type="cofactor">
    <cofactor evidence="1">
        <name>Mn(2+)</name>
        <dbReference type="ChEBI" id="CHEBI:29035"/>
    </cofactor>
</comment>
<reference evidence="15" key="1">
    <citation type="submission" date="2023-10" db="EMBL/GenBank/DDBJ databases">
        <authorList>
            <person name="Noh H."/>
        </authorList>
    </citation>
    <scope>NUCLEOTIDE SEQUENCE</scope>
    <source>
        <strain evidence="15">DUCC4014</strain>
    </source>
</reference>
<proteinExistence type="predicted"/>
<dbReference type="GO" id="GO:0006303">
    <property type="term" value="P:double-strand break repair via nonhomologous end joining"/>
    <property type="evidence" value="ECO:0007669"/>
    <property type="project" value="TreeGrafter"/>
</dbReference>
<dbReference type="InterPro" id="IPR027421">
    <property type="entry name" value="DNA_pol_lamdba_lyase_dom_sf"/>
</dbReference>
<keyword evidence="10" id="KW-0234">DNA repair</keyword>
<dbReference type="Pfam" id="PF14792">
    <property type="entry name" value="DNA_pol_B_palm"/>
    <property type="match status" value="1"/>
</dbReference>
<dbReference type="SMART" id="SM00292">
    <property type="entry name" value="BRCT"/>
    <property type="match status" value="1"/>
</dbReference>
<dbReference type="InterPro" id="IPR002008">
    <property type="entry name" value="DNA_pol_X_beta-like"/>
</dbReference>
<dbReference type="InterPro" id="IPR010996">
    <property type="entry name" value="HHH_MUS81"/>
</dbReference>
<dbReference type="Gene3D" id="3.40.50.10190">
    <property type="entry name" value="BRCT domain"/>
    <property type="match status" value="1"/>
</dbReference>
<feature type="region of interest" description="Disordered" evidence="13">
    <location>
        <begin position="133"/>
        <end position="200"/>
    </location>
</feature>
<evidence type="ECO:0000256" key="11">
    <source>
        <dbReference type="ARBA" id="ARBA00023239"/>
    </source>
</evidence>
<keyword evidence="6" id="KW-0548">Nucleotidyltransferase</keyword>
<dbReference type="PRINTS" id="PR00869">
    <property type="entry name" value="DNAPOLX"/>
</dbReference>
<feature type="region of interest" description="Disordered" evidence="13">
    <location>
        <begin position="437"/>
        <end position="457"/>
    </location>
</feature>
<dbReference type="CDD" id="cd00027">
    <property type="entry name" value="BRCT"/>
    <property type="match status" value="1"/>
</dbReference>
<evidence type="ECO:0000256" key="4">
    <source>
        <dbReference type="ARBA" id="ARBA00022634"/>
    </source>
</evidence>
<sequence length="857" mass="93906">MSRRAQATADHDPPTAGDLWEKLDELDNADWWRDTEEEDRAFRKYVEDDIAKRWHTRPQDSSPSAGNTSVLEAPAGQTVPSSSPNEPENTTTAAFPTPTYANQLASAPSPSDGISGLPEVTPLRARALAYTQAPTPTVSTPSLRPRLPAPPTVTTAPTVATAATSSKTFATPPNVATPSQTPRVPDSVGQGRRDDPATPVPLGAAIEGKRNYQQLTKHFEDFSKALKDVAVPPPTRGRGRGRGLGRSGSRAPSLLGLGGTIFKGLRFCIPPETNQVNKHKQRWDIISKLGGEVVLQPDTAITHVIYDSGRSAAVLARELGIESLTELPEGTMCVKWEWVAQCKMAGKVLDATAWLSFPRTTFTRTVSVGAAQSRITDTTQKLRGSSGVVTRKRAARSDSESESSERRQATKFAFRPVLPTRSTVAAAPPVVPKTRTTVGTRHSITPGPGWVEPQAGEEDGLDVMIVGLRNGSIEDEDDEAGESDAEPSDEEPGNPNPWADRFKCGQKHDGSAATGPNEWLAKQFDDLHSKYEAMPGKNEFAIRGYQKTAGILRRTTYAITSGAQAKKIKGIGASMADRIDEFLTGAQGRAYYEDNEKARTMAVFHNVYGVGKKHAHDLWQQGARSLDDLRTKDFGLTEGQMVSSNVAVPLLTLQLGVELYEDLNTRISRDECRQIFQKIREAALAIDPDVWIEIMGSYRRGAESSGDVDILITRNPSDGITHVGVLKRLLASLHTSGILTHDLTTPSDYSALESKWMGVGRISPTAKYRRIDILTIPYDQWGAALIYFTGNEVFNRSLRLYARKKGFSLNQRGLYRGIIRDRKGEKMTEGEIIASRTEQDIFDVLGIRWRPPHERRP</sequence>
<dbReference type="Gene3D" id="3.30.460.10">
    <property type="entry name" value="Beta Polymerase, domain 2"/>
    <property type="match status" value="1"/>
</dbReference>
<evidence type="ECO:0000256" key="13">
    <source>
        <dbReference type="SAM" id="MobiDB-lite"/>
    </source>
</evidence>
<evidence type="ECO:0000256" key="5">
    <source>
        <dbReference type="ARBA" id="ARBA00022679"/>
    </source>
</evidence>
<evidence type="ECO:0000256" key="6">
    <source>
        <dbReference type="ARBA" id="ARBA00022695"/>
    </source>
</evidence>
<dbReference type="InterPro" id="IPR036420">
    <property type="entry name" value="BRCT_dom_sf"/>
</dbReference>
<dbReference type="InterPro" id="IPR037160">
    <property type="entry name" value="DNA_Pol_thumb_sf"/>
</dbReference>
<dbReference type="PROSITE" id="PS50172">
    <property type="entry name" value="BRCT"/>
    <property type="match status" value="1"/>
</dbReference>
<dbReference type="GO" id="GO:0005634">
    <property type="term" value="C:nucleus"/>
    <property type="evidence" value="ECO:0007669"/>
    <property type="project" value="TreeGrafter"/>
</dbReference>
<evidence type="ECO:0000313" key="16">
    <source>
        <dbReference type="Proteomes" id="UP000827549"/>
    </source>
</evidence>
<evidence type="ECO:0000256" key="1">
    <source>
        <dbReference type="ARBA" id="ARBA00001936"/>
    </source>
</evidence>
<dbReference type="InterPro" id="IPR001357">
    <property type="entry name" value="BRCT_dom"/>
</dbReference>
<dbReference type="EMBL" id="CP086718">
    <property type="protein sequence ID" value="WOO83611.1"/>
    <property type="molecule type" value="Genomic_DNA"/>
</dbReference>
<protein>
    <recommendedName>
        <fullName evidence="3">DNA polymerase lambda</fullName>
        <ecNumber evidence="2">2.7.7.7</ecNumber>
    </recommendedName>
</protein>
<feature type="region of interest" description="Disordered" evidence="13">
    <location>
        <begin position="472"/>
        <end position="517"/>
    </location>
</feature>
<feature type="compositionally biased region" description="Polar residues" evidence="13">
    <location>
        <begin position="78"/>
        <end position="89"/>
    </location>
</feature>
<dbReference type="InterPro" id="IPR028207">
    <property type="entry name" value="DNA_pol_B_palm_palm"/>
</dbReference>
<feature type="region of interest" description="Disordered" evidence="13">
    <location>
        <begin position="379"/>
        <end position="415"/>
    </location>
</feature>
<keyword evidence="4" id="KW-0237">DNA synthesis</keyword>
<dbReference type="SUPFAM" id="SSF47802">
    <property type="entry name" value="DNA polymerase beta, N-terminal domain-like"/>
    <property type="match status" value="1"/>
</dbReference>
<feature type="compositionally biased region" description="Polar residues" evidence="13">
    <location>
        <begin position="133"/>
        <end position="142"/>
    </location>
</feature>
<evidence type="ECO:0000313" key="15">
    <source>
        <dbReference type="EMBL" id="WOO83611.1"/>
    </source>
</evidence>
<feature type="compositionally biased region" description="Low complexity" evidence="13">
    <location>
        <begin position="152"/>
        <end position="173"/>
    </location>
</feature>
<feature type="domain" description="BRCT" evidence="14">
    <location>
        <begin position="257"/>
        <end position="356"/>
    </location>
</feature>
<dbReference type="GO" id="GO:0003677">
    <property type="term" value="F:DNA binding"/>
    <property type="evidence" value="ECO:0007669"/>
    <property type="project" value="InterPro"/>
</dbReference>
<evidence type="ECO:0000256" key="2">
    <source>
        <dbReference type="ARBA" id="ARBA00012417"/>
    </source>
</evidence>
<dbReference type="GeneID" id="87810305"/>
<feature type="region of interest" description="Disordered" evidence="13">
    <location>
        <begin position="229"/>
        <end position="250"/>
    </location>
</feature>
<dbReference type="InterPro" id="IPR018944">
    <property type="entry name" value="DNA_pol_lambd_fingers_domain"/>
</dbReference>
<feature type="compositionally biased region" description="Basic and acidic residues" evidence="13">
    <location>
        <begin position="9"/>
        <end position="22"/>
    </location>
</feature>
<evidence type="ECO:0000256" key="9">
    <source>
        <dbReference type="ARBA" id="ARBA00022932"/>
    </source>
</evidence>
<dbReference type="InterPro" id="IPR029398">
    <property type="entry name" value="PolB_thumb"/>
</dbReference>
<dbReference type="SMART" id="SM00483">
    <property type="entry name" value="POLXc"/>
    <property type="match status" value="1"/>
</dbReference>
<dbReference type="Gene3D" id="1.10.150.110">
    <property type="entry name" value="DNA polymerase beta, N-terminal domain-like"/>
    <property type="match status" value="1"/>
</dbReference>
<dbReference type="Proteomes" id="UP000827549">
    <property type="component" value="Chromosome 5"/>
</dbReference>
<feature type="compositionally biased region" description="Basic and acidic residues" evidence="13">
    <location>
        <begin position="500"/>
        <end position="510"/>
    </location>
</feature>
<dbReference type="PANTHER" id="PTHR11276">
    <property type="entry name" value="DNA POLYMERASE TYPE-X FAMILY MEMBER"/>
    <property type="match status" value="1"/>
</dbReference>
<feature type="region of interest" description="Disordered" evidence="13">
    <location>
        <begin position="50"/>
        <end position="118"/>
    </location>
</feature>
<dbReference type="FunFam" id="3.30.210.10:FF:000002">
    <property type="entry name" value="DNA polymerase"/>
    <property type="match status" value="1"/>
</dbReference>
<keyword evidence="7" id="KW-0235">DNA replication</keyword>
<evidence type="ECO:0000256" key="8">
    <source>
        <dbReference type="ARBA" id="ARBA00022763"/>
    </source>
</evidence>
<dbReference type="EC" id="2.7.7.7" evidence="2"/>
<dbReference type="Gene3D" id="3.30.210.10">
    <property type="entry name" value="DNA polymerase, thumb domain"/>
    <property type="match status" value="1"/>
</dbReference>
<feature type="compositionally biased region" description="Acidic residues" evidence="13">
    <location>
        <begin position="473"/>
        <end position="492"/>
    </location>
</feature>
<dbReference type="SUPFAM" id="SSF81585">
    <property type="entry name" value="PsbU/PolX domain-like"/>
    <property type="match status" value="1"/>
</dbReference>
<dbReference type="GO" id="GO:0016829">
    <property type="term" value="F:lyase activity"/>
    <property type="evidence" value="ECO:0007669"/>
    <property type="project" value="UniProtKB-KW"/>
</dbReference>
<feature type="compositionally biased region" description="Polar residues" evidence="13">
    <location>
        <begin position="100"/>
        <end position="109"/>
    </location>
</feature>
<feature type="compositionally biased region" description="Polar residues" evidence="13">
    <location>
        <begin position="59"/>
        <end position="70"/>
    </location>
</feature>
<feature type="compositionally biased region" description="Basic and acidic residues" evidence="13">
    <location>
        <begin position="395"/>
        <end position="408"/>
    </location>
</feature>
<keyword evidence="16" id="KW-1185">Reference proteome</keyword>
<evidence type="ECO:0000256" key="12">
    <source>
        <dbReference type="ARBA" id="ARBA00049244"/>
    </source>
</evidence>
<dbReference type="AlphaFoldDB" id="A0AAF0YFG3"/>
<dbReference type="SUPFAM" id="SSF81301">
    <property type="entry name" value="Nucleotidyltransferase"/>
    <property type="match status" value="1"/>
</dbReference>
<dbReference type="RefSeq" id="XP_062629637.1">
    <property type="nucleotide sequence ID" value="XM_062773653.1"/>
</dbReference>
<evidence type="ECO:0000256" key="7">
    <source>
        <dbReference type="ARBA" id="ARBA00022705"/>
    </source>
</evidence>
<keyword evidence="9" id="KW-0239">DNA-directed DNA polymerase</keyword>
<keyword evidence="5" id="KW-0808">Transferase</keyword>
<organism evidence="15 16">
    <name type="scientific">Vanrija pseudolonga</name>
    <dbReference type="NCBI Taxonomy" id="143232"/>
    <lineage>
        <taxon>Eukaryota</taxon>
        <taxon>Fungi</taxon>
        <taxon>Dikarya</taxon>
        <taxon>Basidiomycota</taxon>
        <taxon>Agaricomycotina</taxon>
        <taxon>Tremellomycetes</taxon>
        <taxon>Trichosporonales</taxon>
        <taxon>Trichosporonaceae</taxon>
        <taxon>Vanrija</taxon>
    </lineage>
</organism>
<dbReference type="InterPro" id="IPR022312">
    <property type="entry name" value="DNA_pol_X"/>
</dbReference>
<evidence type="ECO:0000256" key="10">
    <source>
        <dbReference type="ARBA" id="ARBA00023204"/>
    </source>
</evidence>
<evidence type="ECO:0000256" key="3">
    <source>
        <dbReference type="ARBA" id="ARBA00016513"/>
    </source>
</evidence>
<feature type="compositionally biased region" description="Low complexity" evidence="13">
    <location>
        <begin position="90"/>
        <end position="99"/>
    </location>
</feature>
<feature type="region of interest" description="Disordered" evidence="13">
    <location>
        <begin position="1"/>
        <end position="22"/>
    </location>
</feature>
<keyword evidence="8" id="KW-0227">DNA damage</keyword>
<dbReference type="InterPro" id="IPR002054">
    <property type="entry name" value="DNA-dir_DNA_pol_X"/>
</dbReference>
<evidence type="ECO:0000259" key="14">
    <source>
        <dbReference type="PROSITE" id="PS50172"/>
    </source>
</evidence>
<dbReference type="InterPro" id="IPR043519">
    <property type="entry name" value="NT_sf"/>
</dbReference>
<dbReference type="PANTHER" id="PTHR11276:SF28">
    <property type="entry name" value="DNA POLYMERASE LAMBDA"/>
    <property type="match status" value="1"/>
</dbReference>